<dbReference type="GO" id="GO:0045087">
    <property type="term" value="P:innate immune response"/>
    <property type="evidence" value="ECO:0007669"/>
    <property type="project" value="TreeGrafter"/>
</dbReference>
<dbReference type="PROSITE" id="PS01204">
    <property type="entry name" value="REL_1"/>
    <property type="match status" value="1"/>
</dbReference>
<dbReference type="AlphaFoldDB" id="A0A3Q1BKG3"/>
<keyword evidence="5" id="KW-0804">Transcription</keyword>
<dbReference type="GeneTree" id="ENSGT00940000160230"/>
<dbReference type="GO" id="GO:0048511">
    <property type="term" value="P:rhythmic process"/>
    <property type="evidence" value="ECO:0007669"/>
    <property type="project" value="UniProtKB-KW"/>
</dbReference>
<evidence type="ECO:0000259" key="8">
    <source>
        <dbReference type="PROSITE" id="PS50254"/>
    </source>
</evidence>
<accession>A0A3Q1BKG3</accession>
<comment type="subcellular location">
    <subcellularLocation>
        <location evidence="1">Nucleus</location>
    </subcellularLocation>
</comment>
<dbReference type="SUPFAM" id="SSF81296">
    <property type="entry name" value="E set domains"/>
    <property type="match status" value="1"/>
</dbReference>
<evidence type="ECO:0000256" key="7">
    <source>
        <dbReference type="SAM" id="MobiDB-lite"/>
    </source>
</evidence>
<dbReference type="GeneID" id="111563992"/>
<dbReference type="CDD" id="cd07886">
    <property type="entry name" value="RHD-n_RelB"/>
    <property type="match status" value="1"/>
</dbReference>
<sequence>MKDMDLFNGAPAEEPTPIPEIGALLPGALPHFPAPDRGLSSEFDLIEGIISEDNSRSAGRLPGPPPPPASLRCQTPLSQNHRRHSSSPTSTPMLVARGAACKPSYSALQGTLCSSRDMASPHPSRVPSSSSSSSSSAGRGRVSSCSLASKSSAVSSQNQGDTEMLERILEKPKMVVVEEPKDRGMRFRYECEGRSAGSILGASSTDSNKTQPAIEIQGSIDHLKRVTVTVSLVTKDLPHRPHPHCLVGKDCPNGSGICKVTFNPHNNRRHSFANLGIQCVRRRELDISLQKRRNQNIDPFQTGHSKGIEDMDMNSVRLCFQCELEWDDGRKDSLSPVVSKPIYDKKATTTSQLKICLLNQYRGSCTGKTEIYMLCDKVQKDDIEIIFRRGSWKANGEFAQTDVHRQIAIVFKTPPYQDQGLSEEVEVNVVLRRVSDQMESEPVTFTYLPHNRDPYDVKRKRATIKSDVRITDKPCVMAETAPSSEPPIPFLLGNQNMMAADETPCTAQAVAAAAALPEMCHSEPQDSNSTDDAALINQLMEIPEIWQVLNDPNFTFANMDMNFNPNFSSYPQDFSQYSDMQFNMLVCENHIPQSEQQDGMVPMNMEEDSRVHLNQGILNPAMQQDSMVHVNHGLLNPAMQQDSMVHLNQGVLNPAMQQDSMVQVKMEEEQL</sequence>
<dbReference type="OMA" id="ANVDMNF"/>
<dbReference type="InterPro" id="IPR002909">
    <property type="entry name" value="IPT_dom"/>
</dbReference>
<dbReference type="PANTHER" id="PTHR24169:SF18">
    <property type="entry name" value="TRANSCRIPTION FACTOR RELB"/>
    <property type="match status" value="1"/>
</dbReference>
<dbReference type="GO" id="GO:0005634">
    <property type="term" value="C:nucleus"/>
    <property type="evidence" value="ECO:0007669"/>
    <property type="project" value="UniProtKB-SubCell"/>
</dbReference>
<evidence type="ECO:0000256" key="1">
    <source>
        <dbReference type="ARBA" id="ARBA00004123"/>
    </source>
</evidence>
<evidence type="ECO:0000256" key="6">
    <source>
        <dbReference type="ARBA" id="ARBA00023242"/>
    </source>
</evidence>
<dbReference type="InterPro" id="IPR032397">
    <property type="entry name" value="RHD_dimer"/>
</dbReference>
<evidence type="ECO:0000256" key="2">
    <source>
        <dbReference type="ARBA" id="ARBA00023015"/>
    </source>
</evidence>
<dbReference type="GO" id="GO:0007249">
    <property type="term" value="P:canonical NF-kappaB signal transduction"/>
    <property type="evidence" value="ECO:0007669"/>
    <property type="project" value="TreeGrafter"/>
</dbReference>
<dbReference type="RefSeq" id="XP_023119068.2">
    <property type="nucleotide sequence ID" value="XM_023263300.3"/>
</dbReference>
<dbReference type="SUPFAM" id="SSF49417">
    <property type="entry name" value="p53-like transcription factors"/>
    <property type="match status" value="1"/>
</dbReference>
<reference evidence="9" key="3">
    <citation type="submission" date="2025-09" db="UniProtKB">
        <authorList>
            <consortium name="Ensembl"/>
        </authorList>
    </citation>
    <scope>IDENTIFICATION</scope>
</reference>
<reference evidence="9 10" key="1">
    <citation type="submission" date="2022-01" db="EMBL/GenBank/DDBJ databases">
        <title>A chromosome-scale genome assembly of the false clownfish, Amphiprion ocellaris.</title>
        <authorList>
            <person name="Ryu T."/>
        </authorList>
    </citation>
    <scope>NUCLEOTIDE SEQUENCE [LARGE SCALE GENOMIC DNA]</scope>
</reference>
<dbReference type="InterPro" id="IPR013783">
    <property type="entry name" value="Ig-like_fold"/>
</dbReference>
<dbReference type="PROSITE" id="PS50254">
    <property type="entry name" value="REL_2"/>
    <property type="match status" value="1"/>
</dbReference>
<proteinExistence type="predicted"/>
<name>A0A3Q1BKG3_AMPOC</name>
<dbReference type="InterPro" id="IPR030492">
    <property type="entry name" value="RHD_CS"/>
</dbReference>
<dbReference type="Gene3D" id="2.60.40.10">
    <property type="entry name" value="Immunoglobulins"/>
    <property type="match status" value="1"/>
</dbReference>
<protein>
    <recommendedName>
        <fullName evidence="8">RHD domain-containing protein</fullName>
    </recommendedName>
</protein>
<evidence type="ECO:0000256" key="4">
    <source>
        <dbReference type="ARBA" id="ARBA00023159"/>
    </source>
</evidence>
<keyword evidence="6" id="KW-0539">Nucleus</keyword>
<dbReference type="InterPro" id="IPR030496">
    <property type="entry name" value="RelB_RHD_N"/>
</dbReference>
<dbReference type="InterPro" id="IPR000451">
    <property type="entry name" value="NFkB/Dor"/>
</dbReference>
<reference evidence="9" key="2">
    <citation type="submission" date="2025-08" db="UniProtKB">
        <authorList>
            <consortium name="Ensembl"/>
        </authorList>
    </citation>
    <scope>IDENTIFICATION</scope>
</reference>
<dbReference type="GO" id="GO:0005829">
    <property type="term" value="C:cytosol"/>
    <property type="evidence" value="ECO:0007669"/>
    <property type="project" value="UniProtKB-ARBA"/>
</dbReference>
<dbReference type="Pfam" id="PF16179">
    <property type="entry name" value="RHD_dimer"/>
    <property type="match status" value="1"/>
</dbReference>
<feature type="region of interest" description="Disordered" evidence="7">
    <location>
        <begin position="114"/>
        <end position="162"/>
    </location>
</feature>
<dbReference type="GO" id="GO:0007399">
    <property type="term" value="P:nervous system development"/>
    <property type="evidence" value="ECO:0007669"/>
    <property type="project" value="UniProtKB-ARBA"/>
</dbReference>
<dbReference type="GO" id="GO:0000978">
    <property type="term" value="F:RNA polymerase II cis-regulatory region sequence-specific DNA binding"/>
    <property type="evidence" value="ECO:0007669"/>
    <property type="project" value="UniProtKB-ARBA"/>
</dbReference>
<dbReference type="InterPro" id="IPR011539">
    <property type="entry name" value="RHD_DNA_bind_dom"/>
</dbReference>
<dbReference type="STRING" id="80972.ENSAOCP00000014967"/>
<dbReference type="PANTHER" id="PTHR24169">
    <property type="entry name" value="NUCLEAR FACTOR NF-KAPPA-B PROTEIN"/>
    <property type="match status" value="1"/>
</dbReference>
<feature type="compositionally biased region" description="Low complexity" evidence="7">
    <location>
        <begin position="120"/>
        <end position="156"/>
    </location>
</feature>
<evidence type="ECO:0000313" key="9">
    <source>
        <dbReference type="Ensembl" id="ENSAOCP00000014967.2"/>
    </source>
</evidence>
<feature type="region of interest" description="Disordered" evidence="7">
    <location>
        <begin position="1"/>
        <end position="24"/>
    </location>
</feature>
<gene>
    <name evidence="9" type="primary">RELB</name>
</gene>
<dbReference type="InterPro" id="IPR008967">
    <property type="entry name" value="p53-like_TF_DNA-bd_sf"/>
</dbReference>
<feature type="domain" description="RHD" evidence="8">
    <location>
        <begin position="169"/>
        <end position="349"/>
    </location>
</feature>
<evidence type="ECO:0000313" key="10">
    <source>
        <dbReference type="Proteomes" id="UP001501940"/>
    </source>
</evidence>
<dbReference type="FunFam" id="2.60.40.340:FF:000005">
    <property type="entry name" value="RELB proto-oncogene, NF-kB subunit"/>
    <property type="match status" value="1"/>
</dbReference>
<dbReference type="GO" id="GO:0038061">
    <property type="term" value="P:non-canonical NF-kappaB signal transduction"/>
    <property type="evidence" value="ECO:0007669"/>
    <property type="project" value="TreeGrafter"/>
</dbReference>
<dbReference type="InterPro" id="IPR014756">
    <property type="entry name" value="Ig_E-set"/>
</dbReference>
<organism evidence="9 10">
    <name type="scientific">Amphiprion ocellaris</name>
    <name type="common">Clown anemonefish</name>
    <dbReference type="NCBI Taxonomy" id="80972"/>
    <lineage>
        <taxon>Eukaryota</taxon>
        <taxon>Metazoa</taxon>
        <taxon>Chordata</taxon>
        <taxon>Craniata</taxon>
        <taxon>Vertebrata</taxon>
        <taxon>Euteleostomi</taxon>
        <taxon>Actinopterygii</taxon>
        <taxon>Neopterygii</taxon>
        <taxon>Teleostei</taxon>
        <taxon>Neoteleostei</taxon>
        <taxon>Acanthomorphata</taxon>
        <taxon>Ovalentaria</taxon>
        <taxon>Pomacentridae</taxon>
        <taxon>Amphiprion</taxon>
    </lineage>
</organism>
<feature type="compositionally biased region" description="Low complexity" evidence="7">
    <location>
        <begin position="9"/>
        <end position="23"/>
    </location>
</feature>
<dbReference type="GO" id="GO:0000981">
    <property type="term" value="F:DNA-binding transcription factor activity, RNA polymerase II-specific"/>
    <property type="evidence" value="ECO:0007669"/>
    <property type="project" value="TreeGrafter"/>
</dbReference>
<keyword evidence="4" id="KW-0010">Activator</keyword>
<keyword evidence="10" id="KW-1185">Reference proteome</keyword>
<dbReference type="Pfam" id="PF00554">
    <property type="entry name" value="RHD_DNA_bind"/>
    <property type="match status" value="1"/>
</dbReference>
<dbReference type="GO" id="GO:0034097">
    <property type="term" value="P:response to cytokine"/>
    <property type="evidence" value="ECO:0007669"/>
    <property type="project" value="TreeGrafter"/>
</dbReference>
<dbReference type="FunFam" id="2.60.40.10:FF:000046">
    <property type="entry name" value="Nuclear factor NF-kappa-B p105 subunit"/>
    <property type="match status" value="1"/>
</dbReference>
<dbReference type="GO" id="GO:0006954">
    <property type="term" value="P:inflammatory response"/>
    <property type="evidence" value="ECO:0007669"/>
    <property type="project" value="TreeGrafter"/>
</dbReference>
<keyword evidence="3" id="KW-0090">Biological rhythms</keyword>
<dbReference type="Ensembl" id="ENSAOCT00000023442.2">
    <property type="protein sequence ID" value="ENSAOCP00000014967.2"/>
    <property type="gene ID" value="ENSAOCG00000019678.2"/>
</dbReference>
<dbReference type="GO" id="GO:0033554">
    <property type="term" value="P:cellular response to stress"/>
    <property type="evidence" value="ECO:0007669"/>
    <property type="project" value="TreeGrafter"/>
</dbReference>
<dbReference type="Proteomes" id="UP001501940">
    <property type="component" value="Chromosome 7"/>
</dbReference>
<dbReference type="InterPro" id="IPR037059">
    <property type="entry name" value="RHD_DNA_bind_dom_sf"/>
</dbReference>
<evidence type="ECO:0000256" key="3">
    <source>
        <dbReference type="ARBA" id="ARBA00023108"/>
    </source>
</evidence>
<dbReference type="PRINTS" id="PR00057">
    <property type="entry name" value="NFKBTNSCPFCT"/>
</dbReference>
<keyword evidence="2" id="KW-0805">Transcription regulation</keyword>
<dbReference type="SMART" id="SM00429">
    <property type="entry name" value="IPT"/>
    <property type="match status" value="1"/>
</dbReference>
<dbReference type="GO" id="GO:0030098">
    <property type="term" value="P:lymphocyte differentiation"/>
    <property type="evidence" value="ECO:0007669"/>
    <property type="project" value="UniProtKB-ARBA"/>
</dbReference>
<feature type="region of interest" description="Disordered" evidence="7">
    <location>
        <begin position="52"/>
        <end position="93"/>
    </location>
</feature>
<evidence type="ECO:0000256" key="5">
    <source>
        <dbReference type="ARBA" id="ARBA00023163"/>
    </source>
</evidence>
<dbReference type="Gene3D" id="2.60.40.340">
    <property type="entry name" value="Rel homology domain (RHD), DNA-binding domain"/>
    <property type="match status" value="1"/>
</dbReference>
<dbReference type="GO" id="GO:0045944">
    <property type="term" value="P:positive regulation of transcription by RNA polymerase II"/>
    <property type="evidence" value="ECO:0007669"/>
    <property type="project" value="TreeGrafter"/>
</dbReference>